<gene>
    <name evidence="2" type="ORF">ACS15_5197</name>
</gene>
<name>A0AAC9BK88_9RALS</name>
<sequence>MHGGMEDRVQGGFVTKAEGTDQHDTAGKIKPTTSHLT</sequence>
<feature type="compositionally biased region" description="Basic and acidic residues" evidence="1">
    <location>
        <begin position="18"/>
        <end position="27"/>
    </location>
</feature>
<dbReference type="EMBL" id="CP012606">
    <property type="protein sequence ID" value="ANH75758.1"/>
    <property type="molecule type" value="Genomic_DNA"/>
</dbReference>
<reference evidence="2 3" key="1">
    <citation type="submission" date="2015-09" db="EMBL/GenBank/DDBJ databases">
        <authorList>
            <person name="Xu Y."/>
            <person name="Nagy A."/>
            <person name="Liu N.T."/>
            <person name="Nou X."/>
        </authorList>
    </citation>
    <scope>NUCLEOTIDE SEQUENCE [LARGE SCALE GENOMIC DNA]</scope>
    <source>
        <strain evidence="2 3">FC1138</strain>
    </source>
</reference>
<accession>A0AAC9BK88</accession>
<evidence type="ECO:0000313" key="2">
    <source>
        <dbReference type="EMBL" id="ANH75758.1"/>
    </source>
</evidence>
<evidence type="ECO:0000313" key="3">
    <source>
        <dbReference type="Proteomes" id="UP000077927"/>
    </source>
</evidence>
<organism evidence="2 3">
    <name type="scientific">Ralstonia insidiosa</name>
    <dbReference type="NCBI Taxonomy" id="190721"/>
    <lineage>
        <taxon>Bacteria</taxon>
        <taxon>Pseudomonadati</taxon>
        <taxon>Pseudomonadota</taxon>
        <taxon>Betaproteobacteria</taxon>
        <taxon>Burkholderiales</taxon>
        <taxon>Burkholderiaceae</taxon>
        <taxon>Ralstonia</taxon>
    </lineage>
</organism>
<proteinExistence type="predicted"/>
<dbReference type="Proteomes" id="UP000077927">
    <property type="component" value="Chromosome 2"/>
</dbReference>
<feature type="region of interest" description="Disordered" evidence="1">
    <location>
        <begin position="1"/>
        <end position="37"/>
    </location>
</feature>
<evidence type="ECO:0000256" key="1">
    <source>
        <dbReference type="SAM" id="MobiDB-lite"/>
    </source>
</evidence>
<protein>
    <submittedName>
        <fullName evidence="2">Uncharacterized protein</fullName>
    </submittedName>
</protein>
<dbReference type="AlphaFoldDB" id="A0AAC9BK88"/>
<dbReference type="KEGG" id="rin:ACS15_5197"/>